<dbReference type="Pfam" id="PF13875">
    <property type="entry name" value="DUF4202"/>
    <property type="match status" value="1"/>
</dbReference>
<dbReference type="RefSeq" id="WP_085214215.1">
    <property type="nucleotide sequence ID" value="NZ_FXAM01000001.1"/>
</dbReference>
<dbReference type="PANTHER" id="PTHR41729:SF1">
    <property type="entry name" value="GLUTAMYL-TRNA SYNTHETASE"/>
    <property type="match status" value="1"/>
</dbReference>
<protein>
    <recommendedName>
        <fullName evidence="3">DUF4202 domain-containing protein</fullName>
    </recommendedName>
</protein>
<sequence>MNTPNLDLVLRLIDQANAADPNQETWQGESQPKELLYGRRMSEWLEKLRPEAGDLLRIAARGQHIRRWEVPRDSYPMTREGYLKWRSFLYGFHGEKLGELMAEAGYPPEDVARVQAILSKRGMKTDPEVQLIEDVACLVFLEYYFLAFTATQDDDKLLGIVRKTWNKMSGTARNRALTLDFPDSVKPLLARALEPA</sequence>
<dbReference type="AlphaFoldDB" id="A0A1Y6CZW1"/>
<dbReference type="STRING" id="1760988.SAMN02949497_3114"/>
<accession>A0A1Y6CZW1</accession>
<dbReference type="InterPro" id="IPR025255">
    <property type="entry name" value="DUF4202"/>
</dbReference>
<keyword evidence="2" id="KW-1185">Reference proteome</keyword>
<proteinExistence type="predicted"/>
<dbReference type="EMBL" id="FXAM01000001">
    <property type="protein sequence ID" value="SMF95740.1"/>
    <property type="molecule type" value="Genomic_DNA"/>
</dbReference>
<organism evidence="1 2">
    <name type="scientific">Methylomagnum ishizawai</name>
    <dbReference type="NCBI Taxonomy" id="1760988"/>
    <lineage>
        <taxon>Bacteria</taxon>
        <taxon>Pseudomonadati</taxon>
        <taxon>Pseudomonadota</taxon>
        <taxon>Gammaproteobacteria</taxon>
        <taxon>Methylococcales</taxon>
        <taxon>Methylococcaceae</taxon>
        <taxon>Methylomagnum</taxon>
    </lineage>
</organism>
<evidence type="ECO:0000313" key="2">
    <source>
        <dbReference type="Proteomes" id="UP000192923"/>
    </source>
</evidence>
<dbReference type="Proteomes" id="UP000192923">
    <property type="component" value="Unassembled WGS sequence"/>
</dbReference>
<evidence type="ECO:0008006" key="3">
    <source>
        <dbReference type="Google" id="ProtNLM"/>
    </source>
</evidence>
<reference evidence="1 2" key="1">
    <citation type="submission" date="2016-12" db="EMBL/GenBank/DDBJ databases">
        <authorList>
            <person name="Song W.-J."/>
            <person name="Kurnit D.M."/>
        </authorList>
    </citation>
    <scope>NUCLEOTIDE SEQUENCE [LARGE SCALE GENOMIC DNA]</scope>
    <source>
        <strain evidence="1 2">175</strain>
    </source>
</reference>
<name>A0A1Y6CZW1_9GAMM</name>
<dbReference type="OrthoDB" id="9799165at2"/>
<gene>
    <name evidence="1" type="ORF">SAMN02949497_3114</name>
</gene>
<dbReference type="PANTHER" id="PTHR41729">
    <property type="entry name" value="GLUTAMYL-TRNA SYNTHETASE"/>
    <property type="match status" value="1"/>
</dbReference>
<evidence type="ECO:0000313" key="1">
    <source>
        <dbReference type="EMBL" id="SMF95740.1"/>
    </source>
</evidence>